<dbReference type="InterPro" id="IPR011079">
    <property type="entry name" value="Ala_racemase_C"/>
</dbReference>
<gene>
    <name evidence="9" type="primary">alr</name>
    <name evidence="9" type="ORF">KBB96_20175</name>
</gene>
<dbReference type="InterPro" id="IPR009006">
    <property type="entry name" value="Ala_racemase/Decarboxylase_C"/>
</dbReference>
<evidence type="ECO:0000256" key="3">
    <source>
        <dbReference type="ARBA" id="ARBA00022898"/>
    </source>
</evidence>
<comment type="catalytic activity">
    <reaction evidence="1 5">
        <text>L-alanine = D-alanine</text>
        <dbReference type="Rhea" id="RHEA:20249"/>
        <dbReference type="ChEBI" id="CHEBI:57416"/>
        <dbReference type="ChEBI" id="CHEBI:57972"/>
        <dbReference type="EC" id="5.1.1.1"/>
    </reaction>
</comment>
<dbReference type="GO" id="GO:0030170">
    <property type="term" value="F:pyridoxal phosphate binding"/>
    <property type="evidence" value="ECO:0007669"/>
    <property type="project" value="UniProtKB-UniRule"/>
</dbReference>
<dbReference type="PANTHER" id="PTHR30511:SF0">
    <property type="entry name" value="ALANINE RACEMASE, CATABOLIC-RELATED"/>
    <property type="match status" value="1"/>
</dbReference>
<feature type="binding site" evidence="5 7">
    <location>
        <position position="139"/>
    </location>
    <ligand>
        <name>substrate</name>
    </ligand>
</feature>
<dbReference type="Proteomes" id="UP000676169">
    <property type="component" value="Chromosome"/>
</dbReference>
<dbReference type="GO" id="GO:0008784">
    <property type="term" value="F:alanine racemase activity"/>
    <property type="evidence" value="ECO:0007669"/>
    <property type="project" value="UniProtKB-UniRule"/>
</dbReference>
<evidence type="ECO:0000259" key="8">
    <source>
        <dbReference type="SMART" id="SM01005"/>
    </source>
</evidence>
<dbReference type="SUPFAM" id="SSF50621">
    <property type="entry name" value="Alanine racemase C-terminal domain-like"/>
    <property type="match status" value="1"/>
</dbReference>
<dbReference type="InterPro" id="IPR001608">
    <property type="entry name" value="Ala_racemase_N"/>
</dbReference>
<feature type="active site" description="Proton acceptor; specific for L-alanine" evidence="5">
    <location>
        <position position="263"/>
    </location>
</feature>
<dbReference type="RefSeq" id="WP_211631297.1">
    <property type="nucleotide sequence ID" value="NZ_CP073100.1"/>
</dbReference>
<keyword evidence="10" id="KW-1185">Reference proteome</keyword>
<dbReference type="Pfam" id="PF01168">
    <property type="entry name" value="Ala_racemase_N"/>
    <property type="match status" value="1"/>
</dbReference>
<feature type="domain" description="Alanine racemase C-terminal" evidence="8">
    <location>
        <begin position="242"/>
        <end position="367"/>
    </location>
</feature>
<dbReference type="AlphaFoldDB" id="A0A975G989"/>
<reference evidence="9" key="1">
    <citation type="submission" date="2021-04" db="EMBL/GenBank/DDBJ databases">
        <title>Luteolibacter sp. 32A isolated from the skin of an Anderson's salamander (Ambystoma andersonii).</title>
        <authorList>
            <person name="Spergser J."/>
            <person name="Busse H.-J."/>
        </authorList>
    </citation>
    <scope>NUCLEOTIDE SEQUENCE</scope>
    <source>
        <strain evidence="9">32A</strain>
    </source>
</reference>
<evidence type="ECO:0000256" key="1">
    <source>
        <dbReference type="ARBA" id="ARBA00000316"/>
    </source>
</evidence>
<dbReference type="PANTHER" id="PTHR30511">
    <property type="entry name" value="ALANINE RACEMASE"/>
    <property type="match status" value="1"/>
</dbReference>
<dbReference type="FunFam" id="3.20.20.10:FF:000002">
    <property type="entry name" value="Alanine racemase"/>
    <property type="match status" value="1"/>
</dbReference>
<feature type="binding site" evidence="5 7">
    <location>
        <position position="312"/>
    </location>
    <ligand>
        <name>substrate</name>
    </ligand>
</feature>
<proteinExistence type="inferred from homology"/>
<dbReference type="SMART" id="SM01005">
    <property type="entry name" value="Ala_racemase_C"/>
    <property type="match status" value="1"/>
</dbReference>
<dbReference type="InterPro" id="IPR000821">
    <property type="entry name" value="Ala_racemase"/>
</dbReference>
<accession>A0A975G989</accession>
<dbReference type="EC" id="5.1.1.1" evidence="5"/>
<dbReference type="Gene3D" id="3.20.20.10">
    <property type="entry name" value="Alanine racemase"/>
    <property type="match status" value="1"/>
</dbReference>
<evidence type="ECO:0000256" key="5">
    <source>
        <dbReference type="HAMAP-Rule" id="MF_01201"/>
    </source>
</evidence>
<comment type="similarity">
    <text evidence="5">Belongs to the alanine racemase family.</text>
</comment>
<dbReference type="HAMAP" id="MF_01201">
    <property type="entry name" value="Ala_racemase"/>
    <property type="match status" value="1"/>
</dbReference>
<dbReference type="SUPFAM" id="SSF51419">
    <property type="entry name" value="PLP-binding barrel"/>
    <property type="match status" value="1"/>
</dbReference>
<dbReference type="PRINTS" id="PR00992">
    <property type="entry name" value="ALARACEMASE"/>
</dbReference>
<keyword evidence="3 5" id="KW-0663">Pyridoxal phosphate</keyword>
<dbReference type="CDD" id="cd00430">
    <property type="entry name" value="PLPDE_III_AR"/>
    <property type="match status" value="1"/>
</dbReference>
<keyword evidence="4 5" id="KW-0413">Isomerase</keyword>
<dbReference type="KEGG" id="lamb:KBB96_20175"/>
<evidence type="ECO:0000256" key="7">
    <source>
        <dbReference type="PIRSR" id="PIRSR600821-52"/>
    </source>
</evidence>
<evidence type="ECO:0000313" key="10">
    <source>
        <dbReference type="Proteomes" id="UP000676169"/>
    </source>
</evidence>
<comment type="function">
    <text evidence="5">Catalyzes the interconversion of L-alanine and D-alanine. May also act on other amino acids.</text>
</comment>
<dbReference type="NCBIfam" id="TIGR00492">
    <property type="entry name" value="alr"/>
    <property type="match status" value="1"/>
</dbReference>
<dbReference type="GO" id="GO:0005829">
    <property type="term" value="C:cytosol"/>
    <property type="evidence" value="ECO:0007669"/>
    <property type="project" value="TreeGrafter"/>
</dbReference>
<evidence type="ECO:0000256" key="4">
    <source>
        <dbReference type="ARBA" id="ARBA00023235"/>
    </source>
</evidence>
<protein>
    <recommendedName>
        <fullName evidence="5">Alanine racemase</fullName>
        <ecNumber evidence="5">5.1.1.1</ecNumber>
    </recommendedName>
</protein>
<comment type="pathway">
    <text evidence="5">Amino-acid biosynthesis; D-alanine biosynthesis; D-alanine from L-alanine: step 1/1.</text>
</comment>
<evidence type="ECO:0000256" key="6">
    <source>
        <dbReference type="PIRSR" id="PIRSR600821-50"/>
    </source>
</evidence>
<dbReference type="InterPro" id="IPR029066">
    <property type="entry name" value="PLP-binding_barrel"/>
</dbReference>
<comment type="cofactor">
    <cofactor evidence="2 5 6">
        <name>pyridoxal 5'-phosphate</name>
        <dbReference type="ChEBI" id="CHEBI:597326"/>
    </cofactor>
</comment>
<dbReference type="Pfam" id="PF00842">
    <property type="entry name" value="Ala_racemase_C"/>
    <property type="match status" value="1"/>
</dbReference>
<feature type="modified residue" description="N6-(pyridoxal phosphate)lysine" evidence="5 6">
    <location>
        <position position="41"/>
    </location>
</feature>
<evidence type="ECO:0000313" key="9">
    <source>
        <dbReference type="EMBL" id="QUE51158.1"/>
    </source>
</evidence>
<dbReference type="EMBL" id="CP073100">
    <property type="protein sequence ID" value="QUE51158.1"/>
    <property type="molecule type" value="Genomic_DNA"/>
</dbReference>
<dbReference type="GO" id="GO:0030632">
    <property type="term" value="P:D-alanine biosynthetic process"/>
    <property type="evidence" value="ECO:0007669"/>
    <property type="project" value="UniProtKB-UniRule"/>
</dbReference>
<evidence type="ECO:0000256" key="2">
    <source>
        <dbReference type="ARBA" id="ARBA00001933"/>
    </source>
</evidence>
<sequence>MSVSVAASPPRAWAEVDLSALRHNLGVAREACGCHLMPVVKAGAYGHGLEEIARALEGEGIEFFGVANVGEARRIRHAGVKTRIYLLGATWSEERAEIVAQDWTPCLSSINEALHFNELAADAGVRLKVHISVDTGMGRGGFVAADLPGHMAELESLEHLIIEGLGSHLPSADEDREFTLAQFAKFESVLAELGGERFQWRHLSSSAGLLGYDNHACNLVRPGLLLYGVSPLPGFQERLRTVMSLKSRITLVRTLPAGHGVSYGRDYITDRPTKVATIGIGYGDGYTRHLSNKGTEVWIRGQRCPLLGRVSMDQIMVDVTALPEVAEGDEVELFGAHIPVAEIAKKAGTIPWEIFTGITPRVTRVHRS</sequence>
<feature type="active site" description="Proton acceptor; specific for D-alanine" evidence="5">
    <location>
        <position position="41"/>
    </location>
</feature>
<organism evidence="9 10">
    <name type="scientific">Luteolibacter ambystomatis</name>
    <dbReference type="NCBI Taxonomy" id="2824561"/>
    <lineage>
        <taxon>Bacteria</taxon>
        <taxon>Pseudomonadati</taxon>
        <taxon>Verrucomicrobiota</taxon>
        <taxon>Verrucomicrobiia</taxon>
        <taxon>Verrucomicrobiales</taxon>
        <taxon>Verrucomicrobiaceae</taxon>
        <taxon>Luteolibacter</taxon>
    </lineage>
</organism>
<dbReference type="Gene3D" id="2.40.37.10">
    <property type="entry name" value="Lyase, Ornithine Decarboxylase, Chain A, domain 1"/>
    <property type="match status" value="1"/>
</dbReference>
<name>A0A975G989_9BACT</name>